<dbReference type="EMBL" id="CAACVR010000001">
    <property type="protein sequence ID" value="VEU19424.1"/>
    <property type="molecule type" value="Genomic_DNA"/>
</dbReference>
<gene>
    <name evidence="1" type="ORF">BRENAR_LOCUS161</name>
</gene>
<sequence>MGTKNVILSEPILPNSRKWSRKQRAIKIARAKYGDENWDDRRLARMGVTSDDMRQYYKRHPKLSSIEAGKLLRSIVIKQADTNNKKSMYSIALEAESRRNPMPSWYKVLRGKDDKTQVPDLISSLRKRIRNGTADKYVDGMASDLGKFLKQRLVSYSEEFNRYSGKQTSLEQCKQMIFSQSITNYATVVSRRQNEKSSIDSIAAIDILLSSEYPDLSISQLKSILRDAEYLETARILAGSNQQLPGCLHRNIFHLINSAIQRNIEITPVETHIWISYLMIEMTAGVEQTLTYIGKFHNLLNLNISHYNAILENASCKDWKLVIKQMSENRIVPDRVTILTLLDYFGTTRDVISLLRLTQLIFDVVRIDIDTELVEKLISAYANCEQPDTPFMLLVRLCQIFEQKKIPLNNGIADADIPLADKLALDSLLTRFGGRHNSTAILNHAIRPTRRMIQPLLGVCRVPGDTAVIEYLNKVSRTFQLD</sequence>
<accession>A0A448YES4</accession>
<dbReference type="Proteomes" id="UP000290900">
    <property type="component" value="Unassembled WGS sequence"/>
</dbReference>
<evidence type="ECO:0000313" key="1">
    <source>
        <dbReference type="EMBL" id="VEU19424.1"/>
    </source>
</evidence>
<name>A0A448YES4_BRENA</name>
<dbReference type="InParanoid" id="A0A448YES4"/>
<evidence type="ECO:0000313" key="2">
    <source>
        <dbReference type="Proteomes" id="UP000290900"/>
    </source>
</evidence>
<proteinExistence type="predicted"/>
<dbReference type="AlphaFoldDB" id="A0A448YES4"/>
<organism evidence="1 2">
    <name type="scientific">Brettanomyces naardenensis</name>
    <name type="common">Yeast</name>
    <dbReference type="NCBI Taxonomy" id="13370"/>
    <lineage>
        <taxon>Eukaryota</taxon>
        <taxon>Fungi</taxon>
        <taxon>Dikarya</taxon>
        <taxon>Ascomycota</taxon>
        <taxon>Saccharomycotina</taxon>
        <taxon>Pichiomycetes</taxon>
        <taxon>Pichiales</taxon>
        <taxon>Pichiaceae</taxon>
        <taxon>Brettanomyces</taxon>
    </lineage>
</organism>
<dbReference type="OrthoDB" id="185373at2759"/>
<protein>
    <submittedName>
        <fullName evidence="1">DEKNAAC100044</fullName>
    </submittedName>
</protein>
<reference evidence="1 2" key="1">
    <citation type="submission" date="2018-12" db="EMBL/GenBank/DDBJ databases">
        <authorList>
            <person name="Tiukova I."/>
            <person name="Dainat J."/>
        </authorList>
    </citation>
    <scope>NUCLEOTIDE SEQUENCE [LARGE SCALE GENOMIC DNA]</scope>
</reference>
<keyword evidence="2" id="KW-1185">Reference proteome</keyword>